<comment type="caution">
    <text evidence="2">The sequence shown here is derived from an EMBL/GenBank/DDBJ whole genome shotgun (WGS) entry which is preliminary data.</text>
</comment>
<protein>
    <submittedName>
        <fullName evidence="2">Uncharacterized protein</fullName>
    </submittedName>
</protein>
<sequence>MKEEALPEKEERGGGRHHGRHRGHGHRGDHRGEHGQEGGGEGRISAQTFRRGRAVAFLQQLTVKQDALRKQLNDPDLAAVREVVSGELKAVDEILHQFVLAFDLYDMRPRDET</sequence>
<evidence type="ECO:0000313" key="2">
    <source>
        <dbReference type="EMBL" id="MFC5470450.1"/>
    </source>
</evidence>
<feature type="region of interest" description="Disordered" evidence="1">
    <location>
        <begin position="1"/>
        <end position="46"/>
    </location>
</feature>
<proteinExistence type="predicted"/>
<organism evidence="2 3">
    <name type="scientific">Cohnella suwonensis</name>
    <dbReference type="NCBI Taxonomy" id="696072"/>
    <lineage>
        <taxon>Bacteria</taxon>
        <taxon>Bacillati</taxon>
        <taxon>Bacillota</taxon>
        <taxon>Bacilli</taxon>
        <taxon>Bacillales</taxon>
        <taxon>Paenibacillaceae</taxon>
        <taxon>Cohnella</taxon>
    </lineage>
</organism>
<dbReference type="EMBL" id="JBHSMH010000064">
    <property type="protein sequence ID" value="MFC5470450.1"/>
    <property type="molecule type" value="Genomic_DNA"/>
</dbReference>
<reference evidence="3" key="1">
    <citation type="journal article" date="2019" name="Int. J. Syst. Evol. Microbiol.">
        <title>The Global Catalogue of Microorganisms (GCM) 10K type strain sequencing project: providing services to taxonomists for standard genome sequencing and annotation.</title>
        <authorList>
            <consortium name="The Broad Institute Genomics Platform"/>
            <consortium name="The Broad Institute Genome Sequencing Center for Infectious Disease"/>
            <person name="Wu L."/>
            <person name="Ma J."/>
        </authorList>
    </citation>
    <scope>NUCLEOTIDE SEQUENCE [LARGE SCALE GENOMIC DNA]</scope>
    <source>
        <strain evidence="3">CCUG 57113</strain>
    </source>
</reference>
<evidence type="ECO:0000313" key="3">
    <source>
        <dbReference type="Proteomes" id="UP001596105"/>
    </source>
</evidence>
<feature type="compositionally biased region" description="Basic residues" evidence="1">
    <location>
        <begin position="15"/>
        <end position="29"/>
    </location>
</feature>
<dbReference type="Proteomes" id="UP001596105">
    <property type="component" value="Unassembled WGS sequence"/>
</dbReference>
<dbReference type="RefSeq" id="WP_209751270.1">
    <property type="nucleotide sequence ID" value="NZ_JBHSMH010000064.1"/>
</dbReference>
<name>A0ABW0LX92_9BACL</name>
<gene>
    <name evidence="2" type="ORF">ACFPPD_17280</name>
</gene>
<keyword evidence="3" id="KW-1185">Reference proteome</keyword>
<evidence type="ECO:0000256" key="1">
    <source>
        <dbReference type="SAM" id="MobiDB-lite"/>
    </source>
</evidence>
<feature type="compositionally biased region" description="Basic and acidic residues" evidence="1">
    <location>
        <begin position="1"/>
        <end position="14"/>
    </location>
</feature>
<accession>A0ABW0LX92</accession>